<evidence type="ECO:0000313" key="10">
    <source>
        <dbReference type="EMBL" id="MDU9005304.1"/>
    </source>
</evidence>
<comment type="similarity">
    <text evidence="8">Belongs to the anion channel-forming bestrophin (TC 1.A.46) family.</text>
</comment>
<evidence type="ECO:0000256" key="7">
    <source>
        <dbReference type="ARBA" id="ARBA00023136"/>
    </source>
</evidence>
<dbReference type="PANTHER" id="PTHR33281">
    <property type="entry name" value="UPF0187 PROTEIN YNEE"/>
    <property type="match status" value="1"/>
</dbReference>
<evidence type="ECO:0000256" key="4">
    <source>
        <dbReference type="ARBA" id="ARBA00022692"/>
    </source>
</evidence>
<gene>
    <name evidence="10" type="ORF">QO231_15780</name>
</gene>
<feature type="transmembrane region" description="Helical" evidence="9">
    <location>
        <begin position="12"/>
        <end position="33"/>
    </location>
</feature>
<dbReference type="Pfam" id="PF25539">
    <property type="entry name" value="Bestrophin_2"/>
    <property type="match status" value="1"/>
</dbReference>
<proteinExistence type="inferred from homology"/>
<feature type="transmembrane region" description="Helical" evidence="9">
    <location>
        <begin position="269"/>
        <end position="289"/>
    </location>
</feature>
<keyword evidence="5 9" id="KW-1133">Transmembrane helix</keyword>
<sequence length="342" mass="39345">MILHGGLRFKKVLTGSWRFLLLVASWELLVVYLDEIRGFEFIGLPIPLVTTVGIAVSLYLGFKNTSCFARWWQARTIWGQIVNSSRDWGNAVANLMPSDSMTVDPDIKTRLIERHIAWVNALAFQLRVQNPRHARQQKWMFGLRRLENRKDLHQTPESYRTHLSDADAALLDTKTNAASYLLFRQGQELQSLADQGKIDAYRHVAMMDRLARFYDAQGSCERIKNAPFPRQVADIGKLFTWIFIFMLPLAFVNLYTIPVDLEGWERWAFAGYTLSMIPFCLLICWVFYLTEQVSASLEDPFNGDATDVPISTISRMIEIDLRQTMEMDNVPDPLPPVEDVAY</sequence>
<organism evidence="10 11">
    <name type="scientific">Sedimentitalea todarodis</name>
    <dbReference type="NCBI Taxonomy" id="1631240"/>
    <lineage>
        <taxon>Bacteria</taxon>
        <taxon>Pseudomonadati</taxon>
        <taxon>Pseudomonadota</taxon>
        <taxon>Alphaproteobacteria</taxon>
        <taxon>Rhodobacterales</taxon>
        <taxon>Paracoccaceae</taxon>
        <taxon>Sedimentitalea</taxon>
    </lineage>
</organism>
<name>A0ABU3VGJ6_9RHOB</name>
<dbReference type="EMBL" id="JASMWN010000013">
    <property type="protein sequence ID" value="MDU9005304.1"/>
    <property type="molecule type" value="Genomic_DNA"/>
</dbReference>
<dbReference type="PANTHER" id="PTHR33281:SF19">
    <property type="entry name" value="VOLTAGE-DEPENDENT ANION CHANNEL-FORMING PROTEIN YNEE"/>
    <property type="match status" value="1"/>
</dbReference>
<keyword evidence="4 9" id="KW-0812">Transmembrane</keyword>
<evidence type="ECO:0000256" key="1">
    <source>
        <dbReference type="ARBA" id="ARBA00004651"/>
    </source>
</evidence>
<keyword evidence="3" id="KW-1003">Cell membrane</keyword>
<evidence type="ECO:0000256" key="6">
    <source>
        <dbReference type="ARBA" id="ARBA00023065"/>
    </source>
</evidence>
<protein>
    <submittedName>
        <fullName evidence="10">Bestrophin family ion channel</fullName>
    </submittedName>
</protein>
<comment type="subcellular location">
    <subcellularLocation>
        <location evidence="1">Cell membrane</location>
        <topology evidence="1">Multi-pass membrane protein</topology>
    </subcellularLocation>
</comment>
<keyword evidence="2" id="KW-0813">Transport</keyword>
<evidence type="ECO:0000256" key="2">
    <source>
        <dbReference type="ARBA" id="ARBA00022448"/>
    </source>
</evidence>
<evidence type="ECO:0000256" key="9">
    <source>
        <dbReference type="SAM" id="Phobius"/>
    </source>
</evidence>
<keyword evidence="7 9" id="KW-0472">Membrane</keyword>
<feature type="transmembrane region" description="Helical" evidence="9">
    <location>
        <begin position="238"/>
        <end position="257"/>
    </location>
</feature>
<keyword evidence="11" id="KW-1185">Reference proteome</keyword>
<feature type="transmembrane region" description="Helical" evidence="9">
    <location>
        <begin position="39"/>
        <end position="62"/>
    </location>
</feature>
<evidence type="ECO:0000256" key="8">
    <source>
        <dbReference type="ARBA" id="ARBA00034708"/>
    </source>
</evidence>
<keyword evidence="6" id="KW-0406">Ion transport</keyword>
<dbReference type="RefSeq" id="WP_316778412.1">
    <property type="nucleotide sequence ID" value="NZ_JASMWN010000013.1"/>
</dbReference>
<evidence type="ECO:0000256" key="5">
    <source>
        <dbReference type="ARBA" id="ARBA00022989"/>
    </source>
</evidence>
<reference evidence="11" key="1">
    <citation type="submission" date="2023-05" db="EMBL/GenBank/DDBJ databases">
        <title>Sedimentitalea sp. nov. JM2-8.</title>
        <authorList>
            <person name="Huang J."/>
        </authorList>
    </citation>
    <scope>NUCLEOTIDE SEQUENCE [LARGE SCALE GENOMIC DNA]</scope>
    <source>
        <strain evidence="11">KHS03</strain>
    </source>
</reference>
<evidence type="ECO:0000313" key="11">
    <source>
        <dbReference type="Proteomes" id="UP001255416"/>
    </source>
</evidence>
<dbReference type="Proteomes" id="UP001255416">
    <property type="component" value="Unassembled WGS sequence"/>
</dbReference>
<dbReference type="InterPro" id="IPR044669">
    <property type="entry name" value="YneE/VCCN1/2-like"/>
</dbReference>
<evidence type="ECO:0000256" key="3">
    <source>
        <dbReference type="ARBA" id="ARBA00022475"/>
    </source>
</evidence>
<accession>A0ABU3VGJ6</accession>
<comment type="caution">
    <text evidence="10">The sequence shown here is derived from an EMBL/GenBank/DDBJ whole genome shotgun (WGS) entry which is preliminary data.</text>
</comment>